<evidence type="ECO:0000256" key="2">
    <source>
        <dbReference type="ARBA" id="ARBA00007087"/>
    </source>
</evidence>
<evidence type="ECO:0000256" key="10">
    <source>
        <dbReference type="ARBA" id="ARBA00023170"/>
    </source>
</evidence>
<evidence type="ECO:0000256" key="5">
    <source>
        <dbReference type="ARBA" id="ARBA00022692"/>
    </source>
</evidence>
<dbReference type="GO" id="GO:0043235">
    <property type="term" value="C:receptor complex"/>
    <property type="evidence" value="ECO:0007669"/>
    <property type="project" value="TreeGrafter"/>
</dbReference>
<evidence type="ECO:0000256" key="3">
    <source>
        <dbReference type="ARBA" id="ARBA00022448"/>
    </source>
</evidence>
<evidence type="ECO:0000256" key="8">
    <source>
        <dbReference type="ARBA" id="ARBA00023136"/>
    </source>
</evidence>
<proteinExistence type="inferred from homology"/>
<dbReference type="GO" id="GO:0032870">
    <property type="term" value="P:cellular response to hormone stimulus"/>
    <property type="evidence" value="ECO:0007669"/>
    <property type="project" value="TreeGrafter"/>
</dbReference>
<reference evidence="13" key="1">
    <citation type="submission" date="2016-05" db="EMBL/GenBank/DDBJ databases">
        <authorList>
            <person name="Lavstsen T."/>
            <person name="Jespersen J.S."/>
        </authorList>
    </citation>
    <scope>NUCLEOTIDE SEQUENCE</scope>
    <source>
        <tissue evidence="13">Brain</tissue>
    </source>
</reference>
<dbReference type="GO" id="GO:0005886">
    <property type="term" value="C:plasma membrane"/>
    <property type="evidence" value="ECO:0007669"/>
    <property type="project" value="UniProtKB-SubCell"/>
</dbReference>
<evidence type="ECO:0000256" key="1">
    <source>
        <dbReference type="ARBA" id="ARBA00004251"/>
    </source>
</evidence>
<evidence type="ECO:0000256" key="11">
    <source>
        <dbReference type="SAM" id="Phobius"/>
    </source>
</evidence>
<dbReference type="GO" id="GO:0001525">
    <property type="term" value="P:angiogenesis"/>
    <property type="evidence" value="ECO:0007669"/>
    <property type="project" value="TreeGrafter"/>
</dbReference>
<gene>
    <name evidence="13" type="primary">RAMP2</name>
</gene>
<evidence type="ECO:0000256" key="4">
    <source>
        <dbReference type="ARBA" id="ARBA00022475"/>
    </source>
</evidence>
<dbReference type="InterPro" id="IPR006985">
    <property type="entry name" value="RAMP"/>
</dbReference>
<comment type="similarity">
    <text evidence="2">Belongs to the RAMP family.</text>
</comment>
<feature type="signal peptide" evidence="12">
    <location>
        <begin position="1"/>
        <end position="19"/>
    </location>
</feature>
<keyword evidence="7 11" id="KW-1133">Transmembrane helix</keyword>
<feature type="chain" id="PRO_5008365657" evidence="12">
    <location>
        <begin position="20"/>
        <end position="209"/>
    </location>
</feature>
<dbReference type="InterPro" id="IPR038126">
    <property type="entry name" value="RAMP_sf"/>
</dbReference>
<dbReference type="PANTHER" id="PTHR14076">
    <property type="entry name" value="RECEPTOR ACTIVITY MODIFYING PROTEIN RAMP"/>
    <property type="match status" value="1"/>
</dbReference>
<feature type="transmembrane region" description="Helical" evidence="11">
    <location>
        <begin position="178"/>
        <end position="200"/>
    </location>
</feature>
<dbReference type="PANTHER" id="PTHR14076:SF10">
    <property type="entry name" value="RAMP2 PROTEIN"/>
    <property type="match status" value="1"/>
</dbReference>
<keyword evidence="6 12" id="KW-0732">Signal</keyword>
<dbReference type="GO" id="GO:0008277">
    <property type="term" value="P:regulation of G protein-coupled receptor signaling pathway"/>
    <property type="evidence" value="ECO:0007669"/>
    <property type="project" value="InterPro"/>
</dbReference>
<dbReference type="GO" id="GO:0072659">
    <property type="term" value="P:protein localization to plasma membrane"/>
    <property type="evidence" value="ECO:0007669"/>
    <property type="project" value="TreeGrafter"/>
</dbReference>
<keyword evidence="8 11" id="KW-0472">Membrane</keyword>
<evidence type="ECO:0000256" key="9">
    <source>
        <dbReference type="ARBA" id="ARBA00023157"/>
    </source>
</evidence>
<evidence type="ECO:0000256" key="12">
    <source>
        <dbReference type="SAM" id="SignalP"/>
    </source>
</evidence>
<dbReference type="Gene3D" id="1.10.150.510">
    <property type="entry name" value="Receptor activity modifying family"/>
    <property type="match status" value="1"/>
</dbReference>
<dbReference type="GO" id="GO:0015026">
    <property type="term" value="F:coreceptor activity"/>
    <property type="evidence" value="ECO:0007669"/>
    <property type="project" value="InterPro"/>
</dbReference>
<dbReference type="GO" id="GO:0031623">
    <property type="term" value="P:receptor internalization"/>
    <property type="evidence" value="ECO:0007669"/>
    <property type="project" value="TreeGrafter"/>
</dbReference>
<dbReference type="AlphaFoldDB" id="A0A1A8AHC8"/>
<accession>A0A1A8AHC8</accession>
<sequence length="209" mass="23231">MSCVTTALLIFFSFTFTASNNSMNNIMDYNPHCFISGCPTVTCQVNDNTTVQPITASTGYSSTESWTTACGNSSRCLIFCDFCERAFGSPSMDCLSLIVEKICLPDFHDSMLLLNSTDWCIWDNVKSLYSNFSVCTEEVSDCLLIPWPNQLVKEVFVNIHYQYFVECTTEEFSDPPPAIVFALVITPICLIPMMVSLVVLKTKNGDGTS</sequence>
<evidence type="ECO:0000256" key="6">
    <source>
        <dbReference type="ARBA" id="ARBA00022729"/>
    </source>
</evidence>
<reference evidence="13" key="2">
    <citation type="submission" date="2016-06" db="EMBL/GenBank/DDBJ databases">
        <title>The genome of a short-lived fish provides insights into sex chromosome evolution and the genetic control of aging.</title>
        <authorList>
            <person name="Reichwald K."/>
            <person name="Felder M."/>
            <person name="Petzold A."/>
            <person name="Koch P."/>
            <person name="Groth M."/>
            <person name="Platzer M."/>
        </authorList>
    </citation>
    <scope>NUCLEOTIDE SEQUENCE</scope>
    <source>
        <tissue evidence="13">Brain</tissue>
    </source>
</reference>
<keyword evidence="5 11" id="KW-0812">Transmembrane</keyword>
<comment type="subcellular location">
    <subcellularLocation>
        <location evidence="1">Cell membrane</location>
        <topology evidence="1">Single-pass type I membrane protein</topology>
    </subcellularLocation>
</comment>
<keyword evidence="4" id="KW-1003">Cell membrane</keyword>
<dbReference type="GO" id="GO:0007186">
    <property type="term" value="P:G protein-coupled receptor signaling pathway"/>
    <property type="evidence" value="ECO:0007669"/>
    <property type="project" value="TreeGrafter"/>
</dbReference>
<dbReference type="EMBL" id="HADY01015406">
    <property type="protein sequence ID" value="SBP53891.1"/>
    <property type="molecule type" value="Transcribed_RNA"/>
</dbReference>
<name>A0A1A8AHC8_NOTFU</name>
<dbReference type="GO" id="GO:0009986">
    <property type="term" value="C:cell surface"/>
    <property type="evidence" value="ECO:0007669"/>
    <property type="project" value="TreeGrafter"/>
</dbReference>
<keyword evidence="3" id="KW-0813">Transport</keyword>
<dbReference type="GO" id="GO:0006816">
    <property type="term" value="P:calcium ion transport"/>
    <property type="evidence" value="ECO:0007669"/>
    <property type="project" value="TreeGrafter"/>
</dbReference>
<keyword evidence="9" id="KW-1015">Disulfide bond</keyword>
<organism evidence="13">
    <name type="scientific">Nothobranchius furzeri</name>
    <name type="common">Turquoise killifish</name>
    <dbReference type="NCBI Taxonomy" id="105023"/>
    <lineage>
        <taxon>Eukaryota</taxon>
        <taxon>Metazoa</taxon>
        <taxon>Chordata</taxon>
        <taxon>Craniata</taxon>
        <taxon>Vertebrata</taxon>
        <taxon>Euteleostomi</taxon>
        <taxon>Actinopterygii</taxon>
        <taxon>Neopterygii</taxon>
        <taxon>Teleostei</taxon>
        <taxon>Neoteleostei</taxon>
        <taxon>Acanthomorphata</taxon>
        <taxon>Ovalentaria</taxon>
        <taxon>Atherinomorphae</taxon>
        <taxon>Cyprinodontiformes</taxon>
        <taxon>Nothobranchiidae</taxon>
        <taxon>Nothobranchius</taxon>
    </lineage>
</organism>
<evidence type="ECO:0000256" key="7">
    <source>
        <dbReference type="ARBA" id="ARBA00022989"/>
    </source>
</evidence>
<dbReference type="GO" id="GO:0006886">
    <property type="term" value="P:intracellular protein transport"/>
    <property type="evidence" value="ECO:0007669"/>
    <property type="project" value="InterPro"/>
</dbReference>
<keyword evidence="10 13" id="KW-0675">Receptor</keyword>
<evidence type="ECO:0000313" key="13">
    <source>
        <dbReference type="EMBL" id="SBP53891.1"/>
    </source>
</evidence>
<dbReference type="Pfam" id="PF04901">
    <property type="entry name" value="RAMP"/>
    <property type="match status" value="1"/>
</dbReference>
<protein>
    <submittedName>
        <fullName evidence="13">Receptor (G protein-coupled) activity modifying protein 2</fullName>
    </submittedName>
</protein>